<keyword evidence="2" id="KW-1003">Cell membrane</keyword>
<dbReference type="PANTHER" id="PTHR45772">
    <property type="entry name" value="CONSERVED COMPONENT OF ABC TRANSPORTER FOR NATURAL AMINO ACIDS-RELATED"/>
    <property type="match status" value="1"/>
</dbReference>
<dbReference type="CDD" id="cd03219">
    <property type="entry name" value="ABC_Mj1267_LivG_branched"/>
    <property type="match status" value="1"/>
</dbReference>
<evidence type="ECO:0000256" key="2">
    <source>
        <dbReference type="ARBA" id="ARBA00022475"/>
    </source>
</evidence>
<keyword evidence="1" id="KW-0813">Transport</keyword>
<dbReference type="NCBIfam" id="TIGR03411">
    <property type="entry name" value="urea_trans_UrtD"/>
    <property type="match status" value="1"/>
</dbReference>
<feature type="region of interest" description="Disordered" evidence="6">
    <location>
        <begin position="1"/>
        <end position="24"/>
    </location>
</feature>
<feature type="compositionally biased region" description="Polar residues" evidence="6">
    <location>
        <begin position="1"/>
        <end position="15"/>
    </location>
</feature>
<dbReference type="InterPro" id="IPR017871">
    <property type="entry name" value="ABC_transporter-like_CS"/>
</dbReference>
<dbReference type="Pfam" id="PF12399">
    <property type="entry name" value="BCA_ABC_TP_C"/>
    <property type="match status" value="1"/>
</dbReference>
<dbReference type="PROSITE" id="PS50893">
    <property type="entry name" value="ABC_TRANSPORTER_2"/>
    <property type="match status" value="1"/>
</dbReference>
<dbReference type="InterPro" id="IPR051120">
    <property type="entry name" value="ABC_AA/LPS_Transport"/>
</dbReference>
<dbReference type="GO" id="GO:0005886">
    <property type="term" value="C:plasma membrane"/>
    <property type="evidence" value="ECO:0007669"/>
    <property type="project" value="TreeGrafter"/>
</dbReference>
<sequence length="289" mass="31689">MQTSSSTIPIETTDFQPEWESKGNSGHFLEKGKIDLSHGEILYIEDLVVSFDGFKAIKGLTLDILSGELRCIIGPNGAGKTTMMDVITGKTGPRNAQVSGRVFLGQTIDLLKLKEPQIAQIGIGRKFQKPTVFENLKVWENLELARKSNKSWRVALTAKVNQDAIEDMEKTLLQIGLEKEAYIPAGELSHGQKQRLEIGMLLMQKPELLLLDEPAAGMTDEETMQLADLLNQLRGTCSIVVVEHDMEFVSALSGETGIVTVLAEGAVLAQGTMEHVKNDPAVIESYLGR</sequence>
<evidence type="ECO:0000313" key="8">
    <source>
        <dbReference type="EMBL" id="SMC70295.1"/>
    </source>
</evidence>
<gene>
    <name evidence="8" type="ORF">SAMN06296008_11232</name>
</gene>
<dbReference type="PROSITE" id="PS00211">
    <property type="entry name" value="ABC_TRANSPORTER_1"/>
    <property type="match status" value="1"/>
</dbReference>
<accession>A0A1W2BBF1</accession>
<dbReference type="Gene3D" id="3.40.50.300">
    <property type="entry name" value="P-loop containing nucleotide triphosphate hydrolases"/>
    <property type="match status" value="1"/>
</dbReference>
<dbReference type="InterPro" id="IPR003439">
    <property type="entry name" value="ABC_transporter-like_ATP-bd"/>
</dbReference>
<dbReference type="SUPFAM" id="SSF52540">
    <property type="entry name" value="P-loop containing nucleoside triphosphate hydrolases"/>
    <property type="match status" value="1"/>
</dbReference>
<dbReference type="GO" id="GO:0016887">
    <property type="term" value="F:ATP hydrolysis activity"/>
    <property type="evidence" value="ECO:0007669"/>
    <property type="project" value="InterPro"/>
</dbReference>
<reference evidence="8 9" key="1">
    <citation type="submission" date="2017-04" db="EMBL/GenBank/DDBJ databases">
        <authorList>
            <person name="Afonso C.L."/>
            <person name="Miller P.J."/>
            <person name="Scott M.A."/>
            <person name="Spackman E."/>
            <person name="Goraichik I."/>
            <person name="Dimitrov K.M."/>
            <person name="Suarez D.L."/>
            <person name="Swayne D.E."/>
        </authorList>
    </citation>
    <scope>NUCLEOTIDE SEQUENCE [LARGE SCALE GENOMIC DNA]</scope>
    <source>
        <strain evidence="8 9">VK13</strain>
    </source>
</reference>
<dbReference type="InterPro" id="IPR003593">
    <property type="entry name" value="AAA+_ATPase"/>
</dbReference>
<dbReference type="STRING" id="1938817.SAMN06296008_11232"/>
<dbReference type="OrthoDB" id="9781337at2"/>
<evidence type="ECO:0000256" key="1">
    <source>
        <dbReference type="ARBA" id="ARBA00022448"/>
    </source>
</evidence>
<dbReference type="Proteomes" id="UP000192708">
    <property type="component" value="Unassembled WGS sequence"/>
</dbReference>
<feature type="domain" description="ABC transporter" evidence="7">
    <location>
        <begin position="42"/>
        <end position="289"/>
    </location>
</feature>
<evidence type="ECO:0000259" key="7">
    <source>
        <dbReference type="PROSITE" id="PS50893"/>
    </source>
</evidence>
<dbReference type="InterPro" id="IPR032823">
    <property type="entry name" value="BCA_ABC_TP_C"/>
</dbReference>
<keyword evidence="3" id="KW-0997">Cell inner membrane</keyword>
<dbReference type="InterPro" id="IPR017781">
    <property type="entry name" value="ABC_transptr_urea_ATP-bd_UrtD"/>
</dbReference>
<dbReference type="Pfam" id="PF00005">
    <property type="entry name" value="ABC_tran"/>
    <property type="match status" value="1"/>
</dbReference>
<dbReference type="GO" id="GO:0005524">
    <property type="term" value="F:ATP binding"/>
    <property type="evidence" value="ECO:0007669"/>
    <property type="project" value="UniProtKB-KW"/>
</dbReference>
<evidence type="ECO:0000256" key="3">
    <source>
        <dbReference type="ARBA" id="ARBA00022519"/>
    </source>
</evidence>
<organism evidence="8 9">
    <name type="scientific">Polynucleobacter kasalickyi</name>
    <dbReference type="NCBI Taxonomy" id="1938817"/>
    <lineage>
        <taxon>Bacteria</taxon>
        <taxon>Pseudomonadati</taxon>
        <taxon>Pseudomonadota</taxon>
        <taxon>Betaproteobacteria</taxon>
        <taxon>Burkholderiales</taxon>
        <taxon>Burkholderiaceae</taxon>
        <taxon>Polynucleobacter</taxon>
    </lineage>
</organism>
<proteinExistence type="predicted"/>
<dbReference type="SMART" id="SM00382">
    <property type="entry name" value="AAA"/>
    <property type="match status" value="1"/>
</dbReference>
<dbReference type="PANTHER" id="PTHR45772:SF8">
    <property type="entry name" value="HIGH-AFFINITY BRANCHED-CHAIN AMINO ACID TRANSPORT ATP-BINDING PROTEIN"/>
    <property type="match status" value="1"/>
</dbReference>
<keyword evidence="9" id="KW-1185">Reference proteome</keyword>
<keyword evidence="3" id="KW-0472">Membrane</keyword>
<dbReference type="AlphaFoldDB" id="A0A1W2BBF1"/>
<keyword evidence="5 8" id="KW-0067">ATP-binding</keyword>
<protein>
    <submittedName>
        <fullName evidence="8">Urea transport system ATP-binding protein</fullName>
    </submittedName>
</protein>
<evidence type="ECO:0000256" key="4">
    <source>
        <dbReference type="ARBA" id="ARBA00022741"/>
    </source>
</evidence>
<dbReference type="InterPro" id="IPR027417">
    <property type="entry name" value="P-loop_NTPase"/>
</dbReference>
<name>A0A1W2BBF1_9BURK</name>
<dbReference type="RefSeq" id="WP_084284731.1">
    <property type="nucleotide sequence ID" value="NZ_FWXJ01000012.1"/>
</dbReference>
<evidence type="ECO:0000256" key="5">
    <source>
        <dbReference type="ARBA" id="ARBA00022840"/>
    </source>
</evidence>
<keyword evidence="4" id="KW-0547">Nucleotide-binding</keyword>
<dbReference type="EMBL" id="FWXJ01000012">
    <property type="protein sequence ID" value="SMC70295.1"/>
    <property type="molecule type" value="Genomic_DNA"/>
</dbReference>
<evidence type="ECO:0000256" key="6">
    <source>
        <dbReference type="SAM" id="MobiDB-lite"/>
    </source>
</evidence>
<evidence type="ECO:0000313" key="9">
    <source>
        <dbReference type="Proteomes" id="UP000192708"/>
    </source>
</evidence>